<keyword evidence="1" id="KW-0732">Signal</keyword>
<protein>
    <recommendedName>
        <fullName evidence="3">Single domain-containing protein</fullName>
    </recommendedName>
</protein>
<accession>A0A023FML3</accession>
<feature type="non-terminal residue" evidence="2">
    <location>
        <position position="1"/>
    </location>
</feature>
<sequence>SSICKFRDPKGNMRHLVLVFLLAVLGALEGSRQYSVLRDQSLHSQDGTCWFRGYNLTNRKQRMEIPCERWMCRMTEQGRPQVRVKGCVVQNVSARYIDEIEQNDKNLFPKCCRRS</sequence>
<organism evidence="2">
    <name type="scientific">Amblyomma cajennense</name>
    <name type="common">Cayenne tick</name>
    <name type="synonym">Acarus cajennensis</name>
    <dbReference type="NCBI Taxonomy" id="34607"/>
    <lineage>
        <taxon>Eukaryota</taxon>
        <taxon>Metazoa</taxon>
        <taxon>Ecdysozoa</taxon>
        <taxon>Arthropoda</taxon>
        <taxon>Chelicerata</taxon>
        <taxon>Arachnida</taxon>
        <taxon>Acari</taxon>
        <taxon>Parasitiformes</taxon>
        <taxon>Ixodida</taxon>
        <taxon>Ixodoidea</taxon>
        <taxon>Ixodidae</taxon>
        <taxon>Amblyomminae</taxon>
        <taxon>Amblyomma</taxon>
    </lineage>
</organism>
<evidence type="ECO:0000256" key="1">
    <source>
        <dbReference type="SAM" id="SignalP"/>
    </source>
</evidence>
<proteinExistence type="evidence at transcript level"/>
<evidence type="ECO:0000313" key="2">
    <source>
        <dbReference type="EMBL" id="JAC22991.1"/>
    </source>
</evidence>
<dbReference type="AlphaFoldDB" id="A0A023FML3"/>
<feature type="signal peptide" evidence="1">
    <location>
        <begin position="1"/>
        <end position="30"/>
    </location>
</feature>
<feature type="chain" id="PRO_5001519949" description="Single domain-containing protein" evidence="1">
    <location>
        <begin position="31"/>
        <end position="115"/>
    </location>
</feature>
<dbReference type="EMBL" id="GBBK01001491">
    <property type="protein sequence ID" value="JAC22991.1"/>
    <property type="molecule type" value="mRNA"/>
</dbReference>
<name>A0A023FML3_AMBCJ</name>
<reference evidence="2" key="1">
    <citation type="submission" date="2014-03" db="EMBL/GenBank/DDBJ databases">
        <title>The sialotranscriptome of Amblyomma triste, Amblyomma parvum and Amblyomma cajennense ticks, uncovered by 454-based RNA-seq.</title>
        <authorList>
            <person name="Garcia G.R."/>
            <person name="Gardinassi L.G."/>
            <person name="Ribeiro J.M."/>
            <person name="Anatriello E."/>
            <person name="Ferreira B.R."/>
            <person name="Moreira H.N."/>
            <person name="Mafra C."/>
            <person name="Olegario M.M."/>
            <person name="Szabo P.J."/>
            <person name="Miranda-Santos I.K."/>
            <person name="Maruyama S.R."/>
        </authorList>
    </citation>
    <scope>NUCLEOTIDE SEQUENCE</scope>
    <source>
        <strain evidence="2">Uberlandia</strain>
        <tissue evidence="2">Salivary glands</tissue>
    </source>
</reference>
<evidence type="ECO:0008006" key="3">
    <source>
        <dbReference type="Google" id="ProtNLM"/>
    </source>
</evidence>